<name>A0A9K3CSM1_9EUKA</name>
<dbReference type="AlphaFoldDB" id="A0A9K3CSM1"/>
<protein>
    <submittedName>
        <fullName evidence="1">Uncharacterized protein</fullName>
    </submittedName>
</protein>
<proteinExistence type="predicted"/>
<dbReference type="EMBL" id="BDIP01000606">
    <property type="protein sequence ID" value="GIQ82157.1"/>
    <property type="molecule type" value="Genomic_DNA"/>
</dbReference>
<feature type="non-terminal residue" evidence="1">
    <location>
        <position position="267"/>
    </location>
</feature>
<keyword evidence="2" id="KW-1185">Reference proteome</keyword>
<sequence>ALSVPSGTATLSALTVTGASTLTSASLSTTLGVTGLSTLGSLTVTGVSSLATLGVSGVSTLDSVVVTGAATAASVDSPVGKFDTLSVTSGASTVYTLPSDLGTDGQARSFIAILSLSLSSLHVLGVESSALAWVTPSSGSSDDPTVREFTVTSGTNYAGDAYSVTAGDQLRAFTDGTVHSASDCNPDYSDYGSDIGVALADAAAGEQISVGLRNHIYTGYSGLVQFETYWWNWLTHSITTTVSDDVTHHGFAYSSTEMLIYGARTPL</sequence>
<dbReference type="Proteomes" id="UP000265618">
    <property type="component" value="Unassembled WGS sequence"/>
</dbReference>
<gene>
    <name evidence="1" type="ORF">KIPB_003243</name>
</gene>
<accession>A0A9K3CSM1</accession>
<reference evidence="1 2" key="1">
    <citation type="journal article" date="2018" name="PLoS ONE">
        <title>The draft genome of Kipferlia bialata reveals reductive genome evolution in fornicate parasites.</title>
        <authorList>
            <person name="Tanifuji G."/>
            <person name="Takabayashi S."/>
            <person name="Kume K."/>
            <person name="Takagi M."/>
            <person name="Nakayama T."/>
            <person name="Kamikawa R."/>
            <person name="Inagaki Y."/>
            <person name="Hashimoto T."/>
        </authorList>
    </citation>
    <scope>NUCLEOTIDE SEQUENCE [LARGE SCALE GENOMIC DNA]</scope>
    <source>
        <strain evidence="1">NY0173</strain>
    </source>
</reference>
<evidence type="ECO:0000313" key="2">
    <source>
        <dbReference type="Proteomes" id="UP000265618"/>
    </source>
</evidence>
<evidence type="ECO:0000313" key="1">
    <source>
        <dbReference type="EMBL" id="GIQ82157.1"/>
    </source>
</evidence>
<organism evidence="1 2">
    <name type="scientific">Kipferlia bialata</name>
    <dbReference type="NCBI Taxonomy" id="797122"/>
    <lineage>
        <taxon>Eukaryota</taxon>
        <taxon>Metamonada</taxon>
        <taxon>Carpediemonas-like organisms</taxon>
        <taxon>Kipferlia</taxon>
    </lineage>
</organism>
<comment type="caution">
    <text evidence="1">The sequence shown here is derived from an EMBL/GenBank/DDBJ whole genome shotgun (WGS) entry which is preliminary data.</text>
</comment>